<dbReference type="Proteomes" id="UP000241890">
    <property type="component" value="Unassembled WGS sequence"/>
</dbReference>
<comment type="caution">
    <text evidence="2">The sequence shown here is derived from an EMBL/GenBank/DDBJ whole genome shotgun (WGS) entry which is preliminary data.</text>
</comment>
<dbReference type="GO" id="GO:0070476">
    <property type="term" value="P:rRNA (guanine-N7)-methylation"/>
    <property type="evidence" value="ECO:0007669"/>
    <property type="project" value="TreeGrafter"/>
</dbReference>
<keyword evidence="2" id="KW-0489">Methyltransferase</keyword>
<keyword evidence="3" id="KW-1185">Reference proteome</keyword>
<dbReference type="InterPro" id="IPR005651">
    <property type="entry name" value="Trm112-like"/>
</dbReference>
<dbReference type="FunCoup" id="A0A2R5GJB0">
    <property type="interactions" value="409"/>
</dbReference>
<dbReference type="GO" id="GO:0030488">
    <property type="term" value="P:tRNA methylation"/>
    <property type="evidence" value="ECO:0007669"/>
    <property type="project" value="TreeGrafter"/>
</dbReference>
<dbReference type="Pfam" id="PF03966">
    <property type="entry name" value="Trm112p"/>
    <property type="match status" value="1"/>
</dbReference>
<protein>
    <submittedName>
        <fullName evidence="2">Multifunctional methyltransferase subunit TRM112-like protein</fullName>
    </submittedName>
</protein>
<gene>
    <name evidence="2" type="ORF">FCC1311_060382</name>
</gene>
<evidence type="ECO:0000313" key="2">
    <source>
        <dbReference type="EMBL" id="GBG29818.1"/>
    </source>
</evidence>
<reference evidence="2 3" key="1">
    <citation type="submission" date="2017-12" db="EMBL/GenBank/DDBJ databases">
        <title>Sequencing, de novo assembly and annotation of complete genome of a new Thraustochytrid species, strain FCC1311.</title>
        <authorList>
            <person name="Sedici K."/>
            <person name="Godart F."/>
            <person name="Aiese Cigliano R."/>
            <person name="Sanseverino W."/>
            <person name="Barakat M."/>
            <person name="Ortet P."/>
            <person name="Marechal E."/>
            <person name="Cagnac O."/>
            <person name="Amato A."/>
        </authorList>
    </citation>
    <scope>NUCLEOTIDE SEQUENCE [LARGE SCALE GENOMIC DNA]</scope>
</reference>
<dbReference type="AlphaFoldDB" id="A0A2R5GJB0"/>
<keyword evidence="2" id="KW-0808">Transferase</keyword>
<dbReference type="InParanoid" id="A0A2R5GJB0"/>
<dbReference type="GO" id="GO:0046982">
    <property type="term" value="F:protein heterodimerization activity"/>
    <property type="evidence" value="ECO:0007669"/>
    <property type="project" value="InterPro"/>
</dbReference>
<evidence type="ECO:0000256" key="1">
    <source>
        <dbReference type="ARBA" id="ARBA00007980"/>
    </source>
</evidence>
<sequence length="122" mass="13689">MKLLTHNMLKCNVKGVNNGYPLKIEVTTKEIRETEMNPAFLQGIVEKLEWPVFRAAAAQLGEEGLPEAVTPELLEQEDFLKKFHRALLEVVVVEGALICPESGRKFTITNGIPNMLLNEDEV</sequence>
<name>A0A2R5GJB0_9STRA</name>
<dbReference type="Gene3D" id="2.20.25.10">
    <property type="match status" value="1"/>
</dbReference>
<dbReference type="InterPro" id="IPR039127">
    <property type="entry name" value="Trm112"/>
</dbReference>
<dbReference type="EMBL" id="BEYU01000067">
    <property type="protein sequence ID" value="GBG29818.1"/>
    <property type="molecule type" value="Genomic_DNA"/>
</dbReference>
<dbReference type="PANTHER" id="PTHR12773:SF0">
    <property type="entry name" value="MULTIFUNCTIONAL METHYLTRANSFERASE SUBUNIT TRM112-LIKE PROTEIN"/>
    <property type="match status" value="1"/>
</dbReference>
<dbReference type="SUPFAM" id="SSF158997">
    <property type="entry name" value="Trm112p-like"/>
    <property type="match status" value="1"/>
</dbReference>
<dbReference type="PANTHER" id="PTHR12773">
    <property type="entry name" value="UPF0315 PROTEIN-RELATED"/>
    <property type="match status" value="1"/>
</dbReference>
<organism evidence="2 3">
    <name type="scientific">Hondaea fermentalgiana</name>
    <dbReference type="NCBI Taxonomy" id="2315210"/>
    <lineage>
        <taxon>Eukaryota</taxon>
        <taxon>Sar</taxon>
        <taxon>Stramenopiles</taxon>
        <taxon>Bigyra</taxon>
        <taxon>Labyrinthulomycetes</taxon>
        <taxon>Thraustochytrida</taxon>
        <taxon>Thraustochytriidae</taxon>
        <taxon>Hondaea</taxon>
    </lineage>
</organism>
<dbReference type="OrthoDB" id="2187549at2759"/>
<accession>A0A2R5GJB0</accession>
<comment type="similarity">
    <text evidence="1">Belongs to the TRM112 family.</text>
</comment>
<evidence type="ECO:0000313" key="3">
    <source>
        <dbReference type="Proteomes" id="UP000241890"/>
    </source>
</evidence>
<dbReference type="GO" id="GO:0008168">
    <property type="term" value="F:methyltransferase activity"/>
    <property type="evidence" value="ECO:0007669"/>
    <property type="project" value="UniProtKB-KW"/>
</dbReference>
<proteinExistence type="inferred from homology"/>
<dbReference type="CDD" id="cd21089">
    <property type="entry name" value="Trm112-like"/>
    <property type="match status" value="1"/>
</dbReference>